<dbReference type="OrthoDB" id="3293150at2"/>
<keyword evidence="1" id="KW-1133">Transmembrane helix</keyword>
<keyword evidence="1" id="KW-0812">Transmembrane</keyword>
<name>A0A285ITM5_9ACTN</name>
<evidence type="ECO:0000256" key="1">
    <source>
        <dbReference type="SAM" id="Phobius"/>
    </source>
</evidence>
<reference evidence="3" key="1">
    <citation type="submission" date="2017-09" db="EMBL/GenBank/DDBJ databases">
        <authorList>
            <person name="Varghese N."/>
            <person name="Submissions S."/>
        </authorList>
    </citation>
    <scope>NUCLEOTIDE SEQUENCE [LARGE SCALE GENOMIC DNA]</scope>
    <source>
        <strain evidence="3">CGMCC 4.6857</strain>
    </source>
</reference>
<evidence type="ECO:0008006" key="4">
    <source>
        <dbReference type="Google" id="ProtNLM"/>
    </source>
</evidence>
<dbReference type="EMBL" id="OBDY01000010">
    <property type="protein sequence ID" value="SNY50291.1"/>
    <property type="molecule type" value="Genomic_DNA"/>
</dbReference>
<proteinExistence type="predicted"/>
<keyword evidence="3" id="KW-1185">Reference proteome</keyword>
<sequence>MTEFPAPQPCAPPAPARFSTTLVVVAVSLFALLVGAAVGAGGLLLAGFREPVEHTYDVTISMISAATEEQTAAVREVLDQRPHEGPIEHQTSAEALALAKRIYKDRPEVLAAATIDNVGQWFTATVRSATFDCGALPSARKLPGVTGLRVVQGGTESMAPALIDCY</sequence>
<evidence type="ECO:0000313" key="3">
    <source>
        <dbReference type="Proteomes" id="UP000219612"/>
    </source>
</evidence>
<evidence type="ECO:0000313" key="2">
    <source>
        <dbReference type="EMBL" id="SNY50291.1"/>
    </source>
</evidence>
<accession>A0A285ITM5</accession>
<keyword evidence="1" id="KW-0472">Membrane</keyword>
<organism evidence="2 3">
    <name type="scientific">Paractinoplanes atraurantiacus</name>
    <dbReference type="NCBI Taxonomy" id="1036182"/>
    <lineage>
        <taxon>Bacteria</taxon>
        <taxon>Bacillati</taxon>
        <taxon>Actinomycetota</taxon>
        <taxon>Actinomycetes</taxon>
        <taxon>Micromonosporales</taxon>
        <taxon>Micromonosporaceae</taxon>
        <taxon>Paractinoplanes</taxon>
    </lineage>
</organism>
<gene>
    <name evidence="2" type="ORF">SAMN05421748_110284</name>
</gene>
<dbReference type="AlphaFoldDB" id="A0A285ITM5"/>
<feature type="transmembrane region" description="Helical" evidence="1">
    <location>
        <begin position="22"/>
        <end position="46"/>
    </location>
</feature>
<dbReference type="Proteomes" id="UP000219612">
    <property type="component" value="Unassembled WGS sequence"/>
</dbReference>
<dbReference type="RefSeq" id="WP_097322347.1">
    <property type="nucleotide sequence ID" value="NZ_OBDY01000010.1"/>
</dbReference>
<protein>
    <recommendedName>
        <fullName evidence="4">FtsX extracellular domain-containing protein</fullName>
    </recommendedName>
</protein>